<accession>A0A366X1T8</accession>
<comment type="caution">
    <text evidence="1">The sequence shown here is derived from an EMBL/GenBank/DDBJ whole genome shotgun (WGS) entry which is preliminary data.</text>
</comment>
<dbReference type="EMBL" id="QOCE01000019">
    <property type="protein sequence ID" value="RBW57609.1"/>
    <property type="molecule type" value="Genomic_DNA"/>
</dbReference>
<gene>
    <name evidence="1" type="ORF">DS909_07880</name>
</gene>
<evidence type="ECO:0000313" key="2">
    <source>
        <dbReference type="Proteomes" id="UP000252706"/>
    </source>
</evidence>
<sequence>MDLGSKYVPATERVWRNPDAAMQRSAPRADCRHSPQVREQMLRFPKAAIQNSKLLGVHAAPRIKVSNAQIVQFAKSGAAPGTALWTNAQRMAAPTIAGQW</sequence>
<name>A0A366X1T8_9RHOB</name>
<protein>
    <submittedName>
        <fullName evidence="1">Uncharacterized protein</fullName>
    </submittedName>
</protein>
<proteinExistence type="predicted"/>
<organism evidence="1 2">
    <name type="scientific">Phaeobacter gallaeciensis</name>
    <dbReference type="NCBI Taxonomy" id="60890"/>
    <lineage>
        <taxon>Bacteria</taxon>
        <taxon>Pseudomonadati</taxon>
        <taxon>Pseudomonadota</taxon>
        <taxon>Alphaproteobacteria</taxon>
        <taxon>Rhodobacterales</taxon>
        <taxon>Roseobacteraceae</taxon>
        <taxon>Phaeobacter</taxon>
    </lineage>
</organism>
<dbReference type="AlphaFoldDB" id="A0A366X1T8"/>
<evidence type="ECO:0000313" key="1">
    <source>
        <dbReference type="EMBL" id="RBW57609.1"/>
    </source>
</evidence>
<dbReference type="Proteomes" id="UP000252706">
    <property type="component" value="Unassembled WGS sequence"/>
</dbReference>
<reference evidence="1 2" key="1">
    <citation type="submission" date="2018-07" db="EMBL/GenBank/DDBJ databases">
        <title>Modular assembly of carbohydrate-degrading microbial communities in the ocean.</title>
        <authorList>
            <person name="Enke T.N."/>
            <person name="Datta M.S."/>
            <person name="Schwartzman J.A."/>
            <person name="Cermak N."/>
            <person name="Schmitz D.A."/>
            <person name="Barrere J."/>
            <person name="Cordero O.X."/>
        </authorList>
    </citation>
    <scope>NUCLEOTIDE SEQUENCE [LARGE SCALE GENOMIC DNA]</scope>
    <source>
        <strain evidence="1 2">C3M10</strain>
    </source>
</reference>